<protein>
    <recommendedName>
        <fullName evidence="5">NAD-dependent epimerase/dehydratase domain-containing protein</fullName>
    </recommendedName>
</protein>
<dbReference type="InterPro" id="IPR036291">
    <property type="entry name" value="NAD(P)-bd_dom_sf"/>
</dbReference>
<feature type="domain" description="NAD-dependent epimerase/dehydratase" evidence="5">
    <location>
        <begin position="28"/>
        <end position="274"/>
    </location>
</feature>
<dbReference type="GO" id="GO:0005737">
    <property type="term" value="C:cytoplasm"/>
    <property type="evidence" value="ECO:0007669"/>
    <property type="project" value="TreeGrafter"/>
</dbReference>
<dbReference type="Proteomes" id="UP000177306">
    <property type="component" value="Unassembled WGS sequence"/>
</dbReference>
<comment type="caution">
    <text evidence="6">The sequence shown here is derived from an EMBL/GenBank/DDBJ whole genome shotgun (WGS) entry which is preliminary data.</text>
</comment>
<dbReference type="EMBL" id="MFLY01000036">
    <property type="protein sequence ID" value="OGG72627.1"/>
    <property type="molecule type" value="Genomic_DNA"/>
</dbReference>
<dbReference type="AlphaFoldDB" id="A0A1F6EG48"/>
<dbReference type="Gene3D" id="3.40.50.720">
    <property type="entry name" value="NAD(P)-binding Rossmann-like Domain"/>
    <property type="match status" value="1"/>
</dbReference>
<dbReference type="PANTHER" id="PTHR43078">
    <property type="entry name" value="UDP-GLUCURONIC ACID DECARBOXYLASE-RELATED"/>
    <property type="match status" value="1"/>
</dbReference>
<evidence type="ECO:0000313" key="6">
    <source>
        <dbReference type="EMBL" id="OGG72627.1"/>
    </source>
</evidence>
<dbReference type="InterPro" id="IPR044516">
    <property type="entry name" value="UXS-like"/>
</dbReference>
<dbReference type="GO" id="GO:0042732">
    <property type="term" value="P:D-xylose metabolic process"/>
    <property type="evidence" value="ECO:0007669"/>
    <property type="project" value="InterPro"/>
</dbReference>
<evidence type="ECO:0000313" key="7">
    <source>
        <dbReference type="Proteomes" id="UP000177306"/>
    </source>
</evidence>
<dbReference type="GO" id="GO:0070403">
    <property type="term" value="F:NAD+ binding"/>
    <property type="evidence" value="ECO:0007669"/>
    <property type="project" value="InterPro"/>
</dbReference>
<proteinExistence type="predicted"/>
<keyword evidence="4" id="KW-0456">Lyase</keyword>
<organism evidence="6 7">
    <name type="scientific">Candidatus Kaiserbacteria bacterium RIFCSPLOWO2_01_FULL_53_17</name>
    <dbReference type="NCBI Taxonomy" id="1798511"/>
    <lineage>
        <taxon>Bacteria</taxon>
        <taxon>Candidatus Kaiseribacteriota</taxon>
    </lineage>
</organism>
<dbReference type="Pfam" id="PF01370">
    <property type="entry name" value="Epimerase"/>
    <property type="match status" value="1"/>
</dbReference>
<evidence type="ECO:0000256" key="2">
    <source>
        <dbReference type="ARBA" id="ARBA00022793"/>
    </source>
</evidence>
<dbReference type="InterPro" id="IPR001509">
    <property type="entry name" value="Epimerase_deHydtase"/>
</dbReference>
<dbReference type="SUPFAM" id="SSF51735">
    <property type="entry name" value="NAD(P)-binding Rossmann-fold domains"/>
    <property type="match status" value="1"/>
</dbReference>
<evidence type="ECO:0000256" key="3">
    <source>
        <dbReference type="ARBA" id="ARBA00023027"/>
    </source>
</evidence>
<evidence type="ECO:0000256" key="4">
    <source>
        <dbReference type="ARBA" id="ARBA00023239"/>
    </source>
</evidence>
<name>A0A1F6EG48_9BACT</name>
<dbReference type="GO" id="GO:0048040">
    <property type="term" value="F:UDP-glucuronate decarboxylase activity"/>
    <property type="evidence" value="ECO:0007669"/>
    <property type="project" value="TreeGrafter"/>
</dbReference>
<accession>A0A1F6EG48</accession>
<reference evidence="6 7" key="1">
    <citation type="journal article" date="2016" name="Nat. Commun.">
        <title>Thousands of microbial genomes shed light on interconnected biogeochemical processes in an aquifer system.</title>
        <authorList>
            <person name="Anantharaman K."/>
            <person name="Brown C.T."/>
            <person name="Hug L.A."/>
            <person name="Sharon I."/>
            <person name="Castelle C.J."/>
            <person name="Probst A.J."/>
            <person name="Thomas B.C."/>
            <person name="Singh A."/>
            <person name="Wilkins M.J."/>
            <person name="Karaoz U."/>
            <person name="Brodie E.L."/>
            <person name="Williams K.H."/>
            <person name="Hubbard S.S."/>
            <person name="Banfield J.F."/>
        </authorList>
    </citation>
    <scope>NUCLEOTIDE SEQUENCE [LARGE SCALE GENOMIC DNA]</scope>
</reference>
<dbReference type="PANTHER" id="PTHR43078:SF6">
    <property type="entry name" value="UDP-GLUCURONIC ACID DECARBOXYLASE 1"/>
    <property type="match status" value="1"/>
</dbReference>
<evidence type="ECO:0000259" key="5">
    <source>
        <dbReference type="Pfam" id="PF01370"/>
    </source>
</evidence>
<gene>
    <name evidence="6" type="ORF">A3A38_00090</name>
</gene>
<keyword evidence="3" id="KW-0520">NAD</keyword>
<sequence>MPEFIEEQFSEVVRKLGDVADKLEGTTILINGAGGFLGNHVIGLMQYLNRTRFTKPVHTIAIDNLITGVKGSLFFKLDDPNLEFIQHDVCVPFETPRDIDYIMHAASIASPVYYAKYPMETLTATVDGLRHTLELARVKKPKGVLYFSSSEIYGDPPPEHIPTTEEYHGHVSCTSLRACYDESKRVGETIATIYHRVHGVPVVSVRPFNAYGPGMKIDDQRVLPNFLNAALAGATIEIHNRGEQTRTFAYTTDVINGFVRTLVLGRGGEAYNIGVDHEEISIYDLAKKVEEAYGAPLDIQHAKYPDGYPVGDPSRRCPDITKARTELGYAPDITLEEGLKRMLTWYQLLRADL</sequence>
<evidence type="ECO:0000256" key="1">
    <source>
        <dbReference type="ARBA" id="ARBA00001911"/>
    </source>
</evidence>
<comment type="cofactor">
    <cofactor evidence="1">
        <name>NAD(+)</name>
        <dbReference type="ChEBI" id="CHEBI:57540"/>
    </cofactor>
</comment>
<keyword evidence="2" id="KW-0210">Decarboxylase</keyword>